<dbReference type="EMBL" id="CVMV01000045">
    <property type="protein sequence ID" value="CRG95562.1"/>
    <property type="molecule type" value="Genomic_DNA"/>
</dbReference>
<reference evidence="2" key="1">
    <citation type="submission" date="2015-04" db="EMBL/GenBank/DDBJ databases">
        <authorList>
            <consortium name="Pathogen Informatics"/>
        </authorList>
    </citation>
    <scope>NUCLEOTIDE SEQUENCE [LARGE SCALE GENOMIC DNA]</scope>
    <source>
        <strain evidence="2">8A</strain>
    </source>
</reference>
<dbReference type="AlphaFoldDB" id="A0A1J1GTK2"/>
<dbReference type="OMA" id="YMEPVIK"/>
<organism evidence="2 3">
    <name type="scientific">Plasmodium gallinaceum</name>
    <dbReference type="NCBI Taxonomy" id="5849"/>
    <lineage>
        <taxon>Eukaryota</taxon>
        <taxon>Sar</taxon>
        <taxon>Alveolata</taxon>
        <taxon>Apicomplexa</taxon>
        <taxon>Aconoidasida</taxon>
        <taxon>Haemosporida</taxon>
        <taxon>Plasmodiidae</taxon>
        <taxon>Plasmodium</taxon>
        <taxon>Plasmodium (Haemamoeba)</taxon>
    </lineage>
</organism>
<keyword evidence="3" id="KW-1185">Reference proteome</keyword>
<feature type="region of interest" description="Disordered" evidence="1">
    <location>
        <begin position="30"/>
        <end position="49"/>
    </location>
</feature>
<name>A0A1J1GTK2_PLAGA</name>
<evidence type="ECO:0000256" key="1">
    <source>
        <dbReference type="SAM" id="MobiDB-lite"/>
    </source>
</evidence>
<sequence>MENNSKKKNETIEELNEAVTVKCEEKNDNNDLINSNELNEKNNDSFTDQNTSVLISNENEKKFMRDSSNLSFDKNLFSAPKYHPHFLLKNYTVQYMEPVIKKAKEKTFLCCC</sequence>
<dbReference type="Proteomes" id="UP000220797">
    <property type="component" value="Unassembled WGS sequence"/>
</dbReference>
<gene>
    <name evidence="2" type="ORF">PGAL8A_00276000</name>
</gene>
<accession>A0A1J1GTK2</accession>
<dbReference type="OrthoDB" id="370783at2759"/>
<proteinExistence type="predicted"/>
<dbReference type="VEuPathDB" id="PlasmoDB:PGAL8A_00276000"/>
<dbReference type="RefSeq" id="XP_028528371.1">
    <property type="nucleotide sequence ID" value="XM_028671749.1"/>
</dbReference>
<dbReference type="GeneID" id="39731292"/>
<evidence type="ECO:0000313" key="3">
    <source>
        <dbReference type="Proteomes" id="UP000220797"/>
    </source>
</evidence>
<comment type="caution">
    <text evidence="2">The sequence shown here is derived from an EMBL/GenBank/DDBJ whole genome shotgun (WGS) entry which is preliminary data.</text>
</comment>
<evidence type="ECO:0000313" key="2">
    <source>
        <dbReference type="EMBL" id="CRG95562.1"/>
    </source>
</evidence>
<protein>
    <submittedName>
        <fullName evidence="2">Uncharacterized protein</fullName>
    </submittedName>
</protein>